<evidence type="ECO:0000256" key="2">
    <source>
        <dbReference type="SAM" id="SignalP"/>
    </source>
</evidence>
<name>A0A1Q9DS16_SYMMI</name>
<dbReference type="EMBL" id="LSRX01000415">
    <property type="protein sequence ID" value="OLP97938.1"/>
    <property type="molecule type" value="Genomic_DNA"/>
</dbReference>
<comment type="caution">
    <text evidence="3">The sequence shown here is derived from an EMBL/GenBank/DDBJ whole genome shotgun (WGS) entry which is preliminary data.</text>
</comment>
<evidence type="ECO:0000313" key="3">
    <source>
        <dbReference type="EMBL" id="OLP97938.1"/>
    </source>
</evidence>
<keyword evidence="1" id="KW-0812">Transmembrane</keyword>
<evidence type="ECO:0000313" key="4">
    <source>
        <dbReference type="Proteomes" id="UP000186817"/>
    </source>
</evidence>
<evidence type="ECO:0000256" key="1">
    <source>
        <dbReference type="SAM" id="Phobius"/>
    </source>
</evidence>
<keyword evidence="4" id="KW-1185">Reference proteome</keyword>
<keyword evidence="1" id="KW-0472">Membrane</keyword>
<accession>A0A1Q9DS16</accession>
<feature type="transmembrane region" description="Helical" evidence="1">
    <location>
        <begin position="56"/>
        <end position="75"/>
    </location>
</feature>
<keyword evidence="1" id="KW-1133">Transmembrane helix</keyword>
<feature type="signal peptide" evidence="2">
    <location>
        <begin position="1"/>
        <end position="20"/>
    </location>
</feature>
<reference evidence="3 4" key="1">
    <citation type="submission" date="2016-02" db="EMBL/GenBank/DDBJ databases">
        <title>Genome analysis of coral dinoflagellate symbionts highlights evolutionary adaptations to a symbiotic lifestyle.</title>
        <authorList>
            <person name="Aranda M."/>
            <person name="Li Y."/>
            <person name="Liew Y.J."/>
            <person name="Baumgarten S."/>
            <person name="Simakov O."/>
            <person name="Wilson M."/>
            <person name="Piel J."/>
            <person name="Ashoor H."/>
            <person name="Bougouffa S."/>
            <person name="Bajic V.B."/>
            <person name="Ryu T."/>
            <person name="Ravasi T."/>
            <person name="Bayer T."/>
            <person name="Micklem G."/>
            <person name="Kim H."/>
            <person name="Bhak J."/>
            <person name="Lajeunesse T.C."/>
            <person name="Voolstra C.R."/>
        </authorList>
    </citation>
    <scope>NUCLEOTIDE SEQUENCE [LARGE SCALE GENOMIC DNA]</scope>
    <source>
        <strain evidence="3 4">CCMP2467</strain>
    </source>
</reference>
<feature type="chain" id="PRO_5012706099" evidence="2">
    <location>
        <begin position="21"/>
        <end position="173"/>
    </location>
</feature>
<gene>
    <name evidence="3" type="ORF">AK812_SmicGene19671</name>
</gene>
<dbReference type="OrthoDB" id="10323603at2759"/>
<keyword evidence="2" id="KW-0732">Signal</keyword>
<dbReference type="AlphaFoldDB" id="A0A1Q9DS16"/>
<dbReference type="Proteomes" id="UP000186817">
    <property type="component" value="Unassembled WGS sequence"/>
</dbReference>
<proteinExistence type="predicted"/>
<protein>
    <submittedName>
        <fullName evidence="3">Uncharacterized protein</fullName>
    </submittedName>
</protein>
<sequence length="173" mass="18695">MGSVVKEGLLALVSCQLALALLRGSACNDPAGAARCLAAAAAGLLMALRPLPWPLLLHSAVCALGWLLEVGPWLLDFDTAWAILRTRGQTYFFVTMLGPPCWTLGLYVTLLLYIQRTSTQRLPLYGAHGSSNAADQWGHEESLRKGSGAAPSGEADFAHVQSKRIVGFWYLWL</sequence>
<feature type="transmembrane region" description="Helical" evidence="1">
    <location>
        <begin position="91"/>
        <end position="114"/>
    </location>
</feature>
<organism evidence="3 4">
    <name type="scientific">Symbiodinium microadriaticum</name>
    <name type="common">Dinoflagellate</name>
    <name type="synonym">Zooxanthella microadriatica</name>
    <dbReference type="NCBI Taxonomy" id="2951"/>
    <lineage>
        <taxon>Eukaryota</taxon>
        <taxon>Sar</taxon>
        <taxon>Alveolata</taxon>
        <taxon>Dinophyceae</taxon>
        <taxon>Suessiales</taxon>
        <taxon>Symbiodiniaceae</taxon>
        <taxon>Symbiodinium</taxon>
    </lineage>
</organism>